<dbReference type="GO" id="GO:1990169">
    <property type="term" value="P:stress response to copper ion"/>
    <property type="evidence" value="ECO:0000318"/>
    <property type="project" value="GO_Central"/>
</dbReference>
<feature type="domain" description="UVR" evidence="1">
    <location>
        <begin position="109"/>
        <end position="144"/>
    </location>
</feature>
<dbReference type="AlphaFoldDB" id="B8E119"/>
<reference evidence="3" key="1">
    <citation type="journal article" date="2016" name="Front. Microbiol.">
        <title>The complete genome sequence of hyperthermophile Dictyoglomus turgidum DSM 6724 reveals a specialized carbohydrate fermentor.</title>
        <authorList>
            <person name="Brumm P.J."/>
            <person name="Gowda K."/>
            <person name="Robb F.T."/>
            <person name="Mead D.A."/>
        </authorList>
    </citation>
    <scope>NUCLEOTIDE SEQUENCE [LARGE SCALE GENOMIC DNA]</scope>
    <source>
        <strain evidence="3">DSM 6724 / Z-1310</strain>
    </source>
</reference>
<protein>
    <submittedName>
        <fullName evidence="2">UvrB/UvrC protein</fullName>
    </submittedName>
</protein>
<dbReference type="InterPro" id="IPR001943">
    <property type="entry name" value="UVR_dom"/>
</dbReference>
<organism evidence="2 3">
    <name type="scientific">Dictyoglomus turgidum (strain DSM 6724 / Z-1310)</name>
    <dbReference type="NCBI Taxonomy" id="515635"/>
    <lineage>
        <taxon>Bacteria</taxon>
        <taxon>Pseudomonadati</taxon>
        <taxon>Dictyoglomota</taxon>
        <taxon>Dictyoglomia</taxon>
        <taxon>Dictyoglomales</taxon>
        <taxon>Dictyoglomaceae</taxon>
        <taxon>Dictyoglomus</taxon>
    </lineage>
</organism>
<gene>
    <name evidence="2" type="ordered locus">Dtur_1482</name>
</gene>
<evidence type="ECO:0000313" key="3">
    <source>
        <dbReference type="Proteomes" id="UP000007719"/>
    </source>
</evidence>
<dbReference type="PANTHER" id="PTHR38430">
    <property type="entry name" value="PROTEIN-ARGININE KINASE ACTIVATOR PROTEIN"/>
    <property type="match status" value="1"/>
</dbReference>
<accession>B8E119</accession>
<evidence type="ECO:0000259" key="1">
    <source>
        <dbReference type="PROSITE" id="PS50151"/>
    </source>
</evidence>
<dbReference type="Pfam" id="PF02151">
    <property type="entry name" value="UVR"/>
    <property type="match status" value="1"/>
</dbReference>
<evidence type="ECO:0000313" key="2">
    <source>
        <dbReference type="EMBL" id="ACK42756.1"/>
    </source>
</evidence>
<dbReference type="GO" id="GO:0050897">
    <property type="term" value="F:cobalt ion binding"/>
    <property type="evidence" value="ECO:0000318"/>
    <property type="project" value="GO_Central"/>
</dbReference>
<dbReference type="KEGG" id="dtu:Dtur_1482"/>
<dbReference type="STRING" id="515635.Dtur_1482"/>
<dbReference type="GO" id="GO:0008270">
    <property type="term" value="F:zinc ion binding"/>
    <property type="evidence" value="ECO:0000318"/>
    <property type="project" value="GO_Central"/>
</dbReference>
<dbReference type="eggNOG" id="COG3880">
    <property type="taxonomic scope" value="Bacteria"/>
</dbReference>
<keyword evidence="3" id="KW-1185">Reference proteome</keyword>
<sequence>MKCDFCNQNEAVYVLEISDEKGKRKYSICEYCLKQVIKDIFQGNYFMRDEKVKRCPKCNRSLEEIKETGMLGCSYCYSYFRDEIGKLVYQYHGNKVHRGRVPIKKEFKTDKILKYKIELSKAIEEEDYEKAAKLRDLLKNIGKGG</sequence>
<dbReference type="OrthoDB" id="9788704at2"/>
<dbReference type="RefSeq" id="WP_012583834.1">
    <property type="nucleotide sequence ID" value="NC_011661.1"/>
</dbReference>
<dbReference type="InParanoid" id="B8E119"/>
<dbReference type="EMBL" id="CP001251">
    <property type="protein sequence ID" value="ACK42756.1"/>
    <property type="molecule type" value="Genomic_DNA"/>
</dbReference>
<dbReference type="GO" id="GO:1990170">
    <property type="term" value="P:stress response to cadmium ion"/>
    <property type="evidence" value="ECO:0000318"/>
    <property type="project" value="GO_Central"/>
</dbReference>
<dbReference type="HOGENOM" id="CLU_102553_1_0_0"/>
<name>B8E119_DICTD</name>
<dbReference type="EnsemblBacteria" id="ACK42756">
    <property type="protein sequence ID" value="ACK42756"/>
    <property type="gene ID" value="Dtur_1482"/>
</dbReference>
<proteinExistence type="predicted"/>
<dbReference type="GO" id="GO:0046870">
    <property type="term" value="F:cadmium ion binding"/>
    <property type="evidence" value="ECO:0000318"/>
    <property type="project" value="GO_Central"/>
</dbReference>
<dbReference type="PROSITE" id="PS50151">
    <property type="entry name" value="UVR"/>
    <property type="match status" value="1"/>
</dbReference>
<dbReference type="PANTHER" id="PTHR38430:SF1">
    <property type="entry name" value="PROTEIN-ARGININE KINASE ACTIVATOR PROTEIN"/>
    <property type="match status" value="1"/>
</dbReference>
<dbReference type="Proteomes" id="UP000007719">
    <property type="component" value="Chromosome"/>
</dbReference>
<dbReference type="InterPro" id="IPR025542">
    <property type="entry name" value="YacH"/>
</dbReference>
<dbReference type="GO" id="GO:0005507">
    <property type="term" value="F:copper ion binding"/>
    <property type="evidence" value="ECO:0000318"/>
    <property type="project" value="GO_Central"/>
</dbReference>
<dbReference type="PIRSF" id="PIRSF015034">
    <property type="entry name" value="YacH"/>
    <property type="match status" value="1"/>
</dbReference>